<sequence length="166" mass="18188">MKLSFLFASSALAANTRGTNGDAAELKKNGLTTEILHFKVHGKDVDKWNELDDEIWTTYLAKQDGFVRKTTNVDRTCDFTKASNCDVYSHVDWETFDQWKAIDEKELNDKTKEFDDACEAAGITQKMENAVPLGTTGLAVIASTSSAASVTGALFALVSSLALFHL</sequence>
<evidence type="ECO:0000256" key="1">
    <source>
        <dbReference type="SAM" id="SignalP"/>
    </source>
</evidence>
<feature type="signal peptide" evidence="1">
    <location>
        <begin position="1"/>
        <end position="18"/>
    </location>
</feature>
<gene>
    <name evidence="2" type="ORF">OKIOD_LOCUS12650</name>
</gene>
<proteinExistence type="predicted"/>
<keyword evidence="3" id="KW-1185">Reference proteome</keyword>
<evidence type="ECO:0000313" key="3">
    <source>
        <dbReference type="Proteomes" id="UP001158576"/>
    </source>
</evidence>
<reference evidence="2 3" key="1">
    <citation type="submission" date="2021-04" db="EMBL/GenBank/DDBJ databases">
        <authorList>
            <person name="Bliznina A."/>
        </authorList>
    </citation>
    <scope>NUCLEOTIDE SEQUENCE [LARGE SCALE GENOMIC DNA]</scope>
</reference>
<dbReference type="EMBL" id="OU015566">
    <property type="protein sequence ID" value="CAG5108635.1"/>
    <property type="molecule type" value="Genomic_DNA"/>
</dbReference>
<dbReference type="InterPro" id="IPR022512">
    <property type="entry name" value="CHP03792"/>
</dbReference>
<keyword evidence="1" id="KW-0732">Signal</keyword>
<accession>A0ABN7T2B7</accession>
<organism evidence="2 3">
    <name type="scientific">Oikopleura dioica</name>
    <name type="common">Tunicate</name>
    <dbReference type="NCBI Taxonomy" id="34765"/>
    <lineage>
        <taxon>Eukaryota</taxon>
        <taxon>Metazoa</taxon>
        <taxon>Chordata</taxon>
        <taxon>Tunicata</taxon>
        <taxon>Appendicularia</taxon>
        <taxon>Copelata</taxon>
        <taxon>Oikopleuridae</taxon>
        <taxon>Oikopleura</taxon>
    </lineage>
</organism>
<feature type="chain" id="PRO_5046022751" evidence="1">
    <location>
        <begin position="19"/>
        <end position="166"/>
    </location>
</feature>
<name>A0ABN7T2B7_OIKDI</name>
<evidence type="ECO:0000313" key="2">
    <source>
        <dbReference type="EMBL" id="CAG5108635.1"/>
    </source>
</evidence>
<dbReference type="Proteomes" id="UP001158576">
    <property type="component" value="Chromosome 1"/>
</dbReference>
<protein>
    <submittedName>
        <fullName evidence="2">Oidioi.mRNA.OKI2018_I69.chr1.g3885.t1.cds</fullName>
    </submittedName>
</protein>
<dbReference type="NCBIfam" id="TIGR03792">
    <property type="entry name" value="TIGR03792 family protein"/>
    <property type="match status" value="1"/>
</dbReference>